<dbReference type="AlphaFoldDB" id="L7F5E2"/>
<protein>
    <recommendedName>
        <fullName evidence="3">N-acetyltransferase domain-containing protein</fullName>
    </recommendedName>
</protein>
<gene>
    <name evidence="1" type="ORF">STRTUCAR8_01768</name>
</gene>
<dbReference type="RefSeq" id="WP_006379154.1">
    <property type="nucleotide sequence ID" value="NZ_AEJB01000361.1"/>
</dbReference>
<sequence length="179" mass="19786">MSDVRWRPAAKADRQRLQHFTCCPDSDHPRKSDCEQPWAHEVQGYLRQKALPFCLRNPAARDQRLLLVEDGPALVGAAVHALTDVDDPQGVRDRAIVVYAVALDCQGKQLSDGRQASHAVLDAVVEDGVSRHEQGVRIVMNALVDPRNISSCACLRSYGLLPRGRDESGEFVLHSARIS</sequence>
<dbReference type="Gene3D" id="3.40.630.30">
    <property type="match status" value="1"/>
</dbReference>
<organism evidence="1 2">
    <name type="scientific">Streptomyces turgidiscabies (strain Car8)</name>
    <dbReference type="NCBI Taxonomy" id="698760"/>
    <lineage>
        <taxon>Bacteria</taxon>
        <taxon>Bacillati</taxon>
        <taxon>Actinomycetota</taxon>
        <taxon>Actinomycetes</taxon>
        <taxon>Kitasatosporales</taxon>
        <taxon>Streptomycetaceae</taxon>
        <taxon>Streptomyces</taxon>
    </lineage>
</organism>
<reference evidence="1 2" key="1">
    <citation type="journal article" date="2011" name="Plasmid">
        <title>Streptomyces turgidiscabies Car8 contains a modular pathogenicity island that shares virulence genes with other actinobacterial plant pathogens.</title>
        <authorList>
            <person name="Huguet-Tapia J.C."/>
            <person name="Badger J.H."/>
            <person name="Loria R."/>
            <person name="Pettis G.S."/>
        </authorList>
    </citation>
    <scope>NUCLEOTIDE SEQUENCE [LARGE SCALE GENOMIC DNA]</scope>
    <source>
        <strain evidence="1 2">Car8</strain>
    </source>
</reference>
<keyword evidence="2" id="KW-1185">Reference proteome</keyword>
<evidence type="ECO:0000313" key="1">
    <source>
        <dbReference type="EMBL" id="ELP66221.1"/>
    </source>
</evidence>
<evidence type="ECO:0000313" key="2">
    <source>
        <dbReference type="Proteomes" id="UP000010931"/>
    </source>
</evidence>
<evidence type="ECO:0008006" key="3">
    <source>
        <dbReference type="Google" id="ProtNLM"/>
    </source>
</evidence>
<accession>L7F5E2</accession>
<comment type="caution">
    <text evidence="1">The sequence shown here is derived from an EMBL/GenBank/DDBJ whole genome shotgun (WGS) entry which is preliminary data.</text>
</comment>
<dbReference type="EMBL" id="AEJB01000361">
    <property type="protein sequence ID" value="ELP66221.1"/>
    <property type="molecule type" value="Genomic_DNA"/>
</dbReference>
<dbReference type="PATRIC" id="fig|698760.3.peg.5300"/>
<name>L7F5E2_STRT8</name>
<dbReference type="GeneID" id="97407751"/>
<dbReference type="STRING" id="85558.T45_09171"/>
<proteinExistence type="predicted"/>
<dbReference type="Proteomes" id="UP000010931">
    <property type="component" value="Unassembled WGS sequence"/>
</dbReference>